<dbReference type="InterPro" id="IPR013694">
    <property type="entry name" value="VIT"/>
</dbReference>
<keyword evidence="2 8" id="KW-0328">Glycosyltransferase</keyword>
<evidence type="ECO:0000256" key="1">
    <source>
        <dbReference type="ARBA" id="ARBA00004123"/>
    </source>
</evidence>
<evidence type="ECO:0000259" key="12">
    <source>
        <dbReference type="PROSITE" id="PS51468"/>
    </source>
</evidence>
<evidence type="ECO:0000313" key="13">
    <source>
        <dbReference type="Ensembl" id="ENSECRP00000006411.1"/>
    </source>
</evidence>
<dbReference type="PROSITE" id="PS51059">
    <property type="entry name" value="PARP_CATALYTIC"/>
    <property type="match status" value="1"/>
</dbReference>
<sequence length="1070" mass="120792">MYKLFYNVSVISRCGSCTHVVANCLDHLSPNRKKSIDKFQIPVVTTNYIFKCCEEKNLLNVQEYTSAETILHKQSKDNAVLLICCTFLQQVKRKKKELIFSSTSEVALRSFGFFMKNLQKVGFLLQKKLPAAVKLLASEKLQKLLLEEALSSSIISQEVGVFVELIWTAAHGCLNEVLSCPIDRISPNDVSMAEGVLHRARKAMENSCSFFDLNIIMSEFFRIIPHKCIAEPSINMRTISQKQDLCQLIRDIVNVSESTFWSRTPSSLAKYRALRCSIEHIEPETEEYFNLTELLRPHQDIFYLIRVDEMLDFQRKLDNVQLLFHASSLSKFVGILSRGLLLTDIGNLGSGIYFSNDIRTAMKYSSPNEIDGTYILVVCEVALGLCKHNQKDCTLTSAPGEYHSVHGVRNTPQKPTEFEDDEFVVYNTNQIQMKYVVQFCVDENDINIYEPQVNLTGEEVIPYDNKEHINPLLGVTAGLQDSSGNQIPLESVHIKGRMVDLLAQVVVFQTYTNHSSTPIEAKYVFPLDETAAVCGFEAFINGKHVIGEVKEKEEARQEYQQAIREGHGAYLMDQDAPDVFTISVGNLPPEATVLIKITYITELSVNFGLISFRLPGSVAPWQQSKALNEKTQVEGFMLDMSVEMPYEIQEIWSETHNIDLKKTECKAVIRTKEGSSLGSDGFSLSVRVYELYLPRMWVEKHPDKESQACMLVFCPAFDSNSLPEGSEVLILLDNSNSMKGSKLQEAKRIAVLALEALECKTNVIMFGTVSSAFFQDFIPELEGTSELMGNTDLWRPLRNLSLLPPSKGLRNILLISDGHIQNEGLTLRLVTENVCHTRVFTCGIGSTANRHMLRTLAHSGGGAYEFFDTKTKYTWKDKIASQVKRMASPACTSVSVKWQQFNQHNPKPIQAPAQLHSLFSENQLLLYGFVPHCTQATLYGKISNQEIETMVSTTELQKTKGTMLHKLTARALIRDYEEGILHADGIEHEAKKSELKPFIISLSKEYSIVTQYTSFIAVEKRDVDEQQDFSKTNITELISQEDIDCLPYLGWEQDLKAASIFSEVFKIINL</sequence>
<organism evidence="13 14">
    <name type="scientific">Erpetoichthys calabaricus</name>
    <name type="common">Rope fish</name>
    <name type="synonym">Calamoichthys calabaricus</name>
    <dbReference type="NCBI Taxonomy" id="27687"/>
    <lineage>
        <taxon>Eukaryota</taxon>
        <taxon>Metazoa</taxon>
        <taxon>Chordata</taxon>
        <taxon>Craniata</taxon>
        <taxon>Vertebrata</taxon>
        <taxon>Euteleostomi</taxon>
        <taxon>Actinopterygii</taxon>
        <taxon>Polypteriformes</taxon>
        <taxon>Polypteridae</taxon>
        <taxon>Erpetoichthys</taxon>
    </lineage>
</organism>
<evidence type="ECO:0000256" key="7">
    <source>
        <dbReference type="ARBA" id="ARBA00024347"/>
    </source>
</evidence>
<keyword evidence="4" id="KW-0548">Nucleotidyltransferase</keyword>
<dbReference type="PROSITE" id="PS51060">
    <property type="entry name" value="PARP_ALPHA_HD"/>
    <property type="match status" value="1"/>
</dbReference>
<dbReference type="Pfam" id="PF08487">
    <property type="entry name" value="VIT"/>
    <property type="match status" value="1"/>
</dbReference>
<dbReference type="EC" id="2.4.2.-" evidence="8"/>
<evidence type="ECO:0000256" key="3">
    <source>
        <dbReference type="ARBA" id="ARBA00022679"/>
    </source>
</evidence>
<comment type="similarity">
    <text evidence="7">Belongs to the ARTD/PARP family.</text>
</comment>
<dbReference type="GO" id="GO:0005737">
    <property type="term" value="C:cytoplasm"/>
    <property type="evidence" value="ECO:0007669"/>
    <property type="project" value="TreeGrafter"/>
</dbReference>
<dbReference type="GO" id="GO:0003950">
    <property type="term" value="F:NAD+ poly-ADP-ribosyltransferase activity"/>
    <property type="evidence" value="ECO:0007669"/>
    <property type="project" value="UniProtKB-UniRule"/>
</dbReference>
<evidence type="ECO:0000256" key="8">
    <source>
        <dbReference type="RuleBase" id="RU362114"/>
    </source>
</evidence>
<keyword evidence="5 8" id="KW-0520">NAD</keyword>
<reference evidence="13" key="2">
    <citation type="submission" date="2025-08" db="UniProtKB">
        <authorList>
            <consortium name="Ensembl"/>
        </authorList>
    </citation>
    <scope>IDENTIFICATION</scope>
</reference>
<name>A0A8C4RR99_ERPCA</name>
<feature type="domain" description="VIT" evidence="12">
    <location>
        <begin position="473"/>
        <end position="601"/>
    </location>
</feature>
<comment type="subcellular location">
    <subcellularLocation>
        <location evidence="1">Nucleus</location>
    </subcellularLocation>
</comment>
<feature type="domain" description="PARP alpha-helical" evidence="11">
    <location>
        <begin position="138"/>
        <end position="266"/>
    </location>
</feature>
<dbReference type="InterPro" id="IPR004102">
    <property type="entry name" value="Poly(ADP-ribose)pol_reg_dom"/>
</dbReference>
<dbReference type="Gene3D" id="3.40.50.10190">
    <property type="entry name" value="BRCT domain"/>
    <property type="match status" value="1"/>
</dbReference>
<dbReference type="PROSITE" id="PS51468">
    <property type="entry name" value="VIT"/>
    <property type="match status" value="1"/>
</dbReference>
<dbReference type="SUPFAM" id="SSF56399">
    <property type="entry name" value="ADP-ribosylation"/>
    <property type="match status" value="1"/>
</dbReference>
<feature type="domain" description="BRCT" evidence="9">
    <location>
        <begin position="18"/>
        <end position="66"/>
    </location>
</feature>
<proteinExistence type="inferred from homology"/>
<evidence type="ECO:0000259" key="10">
    <source>
        <dbReference type="PROSITE" id="PS51059"/>
    </source>
</evidence>
<dbReference type="SMART" id="SM00609">
    <property type="entry name" value="VIT"/>
    <property type="match status" value="1"/>
</dbReference>
<evidence type="ECO:0000259" key="9">
    <source>
        <dbReference type="PROSITE" id="PS50172"/>
    </source>
</evidence>
<dbReference type="Gene3D" id="3.90.228.10">
    <property type="match status" value="1"/>
</dbReference>
<dbReference type="InterPro" id="IPR036465">
    <property type="entry name" value="vWFA_dom_sf"/>
</dbReference>
<dbReference type="SUPFAM" id="SSF47587">
    <property type="entry name" value="Domain of poly(ADP-ribose) polymerase"/>
    <property type="match status" value="1"/>
</dbReference>
<evidence type="ECO:0000313" key="14">
    <source>
        <dbReference type="Proteomes" id="UP000694620"/>
    </source>
</evidence>
<dbReference type="GO" id="GO:0005634">
    <property type="term" value="C:nucleus"/>
    <property type="evidence" value="ECO:0007669"/>
    <property type="project" value="UniProtKB-SubCell"/>
</dbReference>
<reference evidence="13" key="1">
    <citation type="submission" date="2021-06" db="EMBL/GenBank/DDBJ databases">
        <authorList>
            <consortium name="Wellcome Sanger Institute Data Sharing"/>
        </authorList>
    </citation>
    <scope>NUCLEOTIDE SEQUENCE [LARGE SCALE GENOMIC DNA]</scope>
</reference>
<evidence type="ECO:0000256" key="6">
    <source>
        <dbReference type="ARBA" id="ARBA00023242"/>
    </source>
</evidence>
<dbReference type="GO" id="GO:0016779">
    <property type="term" value="F:nucleotidyltransferase activity"/>
    <property type="evidence" value="ECO:0007669"/>
    <property type="project" value="UniProtKB-KW"/>
</dbReference>
<dbReference type="Pfam" id="PF26166">
    <property type="entry name" value="WGR-like_PARP4"/>
    <property type="match status" value="1"/>
</dbReference>
<dbReference type="InterPro" id="IPR058905">
    <property type="entry name" value="WGR-like_PARP4"/>
</dbReference>
<dbReference type="InterPro" id="IPR002035">
    <property type="entry name" value="VWF_A"/>
</dbReference>
<dbReference type="InterPro" id="IPR036420">
    <property type="entry name" value="BRCT_dom_sf"/>
</dbReference>
<dbReference type="GeneTree" id="ENSGT00940000160555"/>
<dbReference type="InterPro" id="IPR036616">
    <property type="entry name" value="Poly(ADP-ribose)pol_reg_dom_sf"/>
</dbReference>
<evidence type="ECO:0000256" key="4">
    <source>
        <dbReference type="ARBA" id="ARBA00022695"/>
    </source>
</evidence>
<evidence type="ECO:0000256" key="2">
    <source>
        <dbReference type="ARBA" id="ARBA00022676"/>
    </source>
</evidence>
<dbReference type="Gene3D" id="3.40.50.410">
    <property type="entry name" value="von Willebrand factor, type A domain"/>
    <property type="match status" value="1"/>
</dbReference>
<keyword evidence="3 8" id="KW-0808">Transferase</keyword>
<accession>A0A8C4RR99</accession>
<dbReference type="SUPFAM" id="SSF53300">
    <property type="entry name" value="vWA-like"/>
    <property type="match status" value="1"/>
</dbReference>
<protein>
    <recommendedName>
        <fullName evidence="8">Poly [ADP-ribose] polymerase</fullName>
        <shortName evidence="8">PARP</shortName>
        <ecNumber evidence="8">2.4.2.-</ecNumber>
    </recommendedName>
</protein>
<dbReference type="PROSITE" id="PS50172">
    <property type="entry name" value="BRCT"/>
    <property type="match status" value="1"/>
</dbReference>
<dbReference type="InterPro" id="IPR001357">
    <property type="entry name" value="BRCT_dom"/>
</dbReference>
<dbReference type="SUPFAM" id="SSF52113">
    <property type="entry name" value="BRCT domain"/>
    <property type="match status" value="1"/>
</dbReference>
<dbReference type="AlphaFoldDB" id="A0A8C4RR99"/>
<dbReference type="Pfam" id="PF13768">
    <property type="entry name" value="VWA_3"/>
    <property type="match status" value="1"/>
</dbReference>
<dbReference type="Proteomes" id="UP000694620">
    <property type="component" value="Chromosome 4"/>
</dbReference>
<feature type="domain" description="PARP catalytic" evidence="10">
    <location>
        <begin position="265"/>
        <end position="448"/>
    </location>
</feature>
<evidence type="ECO:0000256" key="5">
    <source>
        <dbReference type="ARBA" id="ARBA00023027"/>
    </source>
</evidence>
<evidence type="ECO:0000259" key="11">
    <source>
        <dbReference type="PROSITE" id="PS51060"/>
    </source>
</evidence>
<keyword evidence="14" id="KW-1185">Reference proteome</keyword>
<dbReference type="InterPro" id="IPR031273">
    <property type="entry name" value="PARP4"/>
</dbReference>
<reference evidence="13" key="3">
    <citation type="submission" date="2025-09" db="UniProtKB">
        <authorList>
            <consortium name="Ensembl"/>
        </authorList>
    </citation>
    <scope>IDENTIFICATION</scope>
</reference>
<dbReference type="Pfam" id="PF00644">
    <property type="entry name" value="PARP"/>
    <property type="match status" value="1"/>
</dbReference>
<dbReference type="PANTHER" id="PTHR46530">
    <property type="entry name" value="PROTEIN MONO-ADP-RIBOSYLTRANSFERASE PARP4"/>
    <property type="match status" value="1"/>
</dbReference>
<dbReference type="InterPro" id="IPR012317">
    <property type="entry name" value="Poly(ADP-ribose)pol_cat_dom"/>
</dbReference>
<keyword evidence="6" id="KW-0539">Nucleus</keyword>
<dbReference type="PANTHER" id="PTHR46530:SF1">
    <property type="entry name" value="PROTEIN MONO-ADP-RIBOSYLTRANSFERASE PARP4"/>
    <property type="match status" value="1"/>
</dbReference>
<dbReference type="Ensembl" id="ENSECRT00000006513.1">
    <property type="protein sequence ID" value="ENSECRP00000006411.1"/>
    <property type="gene ID" value="ENSECRG00000004265.1"/>
</dbReference>